<organism evidence="6 7">
    <name type="scientific">Melioribacter roseus (strain DSM 23840 / JCM 17771 / VKM B-2668 / P3M-2)</name>
    <dbReference type="NCBI Taxonomy" id="1191523"/>
    <lineage>
        <taxon>Bacteria</taxon>
        <taxon>Pseudomonadati</taxon>
        <taxon>Ignavibacteriota</taxon>
        <taxon>Ignavibacteria</taxon>
        <taxon>Ignavibacteriales</taxon>
        <taxon>Melioribacteraceae</taxon>
        <taxon>Melioribacter</taxon>
    </lineage>
</organism>
<dbReference type="eggNOG" id="COG1506">
    <property type="taxonomic scope" value="Bacteria"/>
</dbReference>
<feature type="domain" description="4-O-methyl-glucuronoyl methylesterase-like" evidence="5">
    <location>
        <begin position="111"/>
        <end position="342"/>
    </location>
</feature>
<dbReference type="Pfam" id="PF18962">
    <property type="entry name" value="Por_Secre_tail"/>
    <property type="match status" value="1"/>
</dbReference>
<evidence type="ECO:0000313" key="6">
    <source>
        <dbReference type="EMBL" id="AFN75319.1"/>
    </source>
</evidence>
<dbReference type="STRING" id="1191523.MROS_2089"/>
<evidence type="ECO:0000256" key="2">
    <source>
        <dbReference type="ARBA" id="ARBA00022729"/>
    </source>
</evidence>
<keyword evidence="1" id="KW-0719">Serine esterase</keyword>
<dbReference type="NCBIfam" id="TIGR04183">
    <property type="entry name" value="Por_Secre_tail"/>
    <property type="match status" value="1"/>
</dbReference>
<evidence type="ECO:0000256" key="1">
    <source>
        <dbReference type="ARBA" id="ARBA00022487"/>
    </source>
</evidence>
<dbReference type="Proteomes" id="UP000009011">
    <property type="component" value="Chromosome"/>
</dbReference>
<dbReference type="Pfam" id="PF22244">
    <property type="entry name" value="GCE_fung"/>
    <property type="match status" value="1"/>
</dbReference>
<dbReference type="GO" id="GO:0052689">
    <property type="term" value="F:carboxylic ester hydrolase activity"/>
    <property type="evidence" value="ECO:0007669"/>
    <property type="project" value="UniProtKB-KW"/>
</dbReference>
<evidence type="ECO:0000256" key="3">
    <source>
        <dbReference type="ARBA" id="ARBA00022801"/>
    </source>
</evidence>
<accession>I6ZTE5</accession>
<name>I6ZTE5_MELRP</name>
<sequence length="506" mass="56908">MKTNNLVIFLMAFFFLFINAYSQEMPRVYEVENTGTDCAKPPLPEFSQLPVINELPDPFEWSDGRGRITSKLEWRCRRAEIGEEIQYYELGSKPPKPENMTVTYTDTLMTIVIVENGDTLVINAPISLPEGEGPFPAVIGVGFTPTGSLPEDLFTSRGIATIHFMEWQLTNGWSGSRGDGQFYKLYPDKKRGKFIAWAWGVSRIIDALEMSPESKIDLKHLAITGCSYAGKIALFSGALDERIALTIAQEPGGGGDAAWRVTEKLPGSRERLRNAQGYAWYHQDLGRFNSAVTKLPYDHHELMAMIAPRALLVLGNPDYEWLAEESGHVACKAAHEVWKALGVPDRFGFSKVAGHQHCQLPGVQRPEVTAFIEKFLLDIDTVNTNIEISPYDPDLSSWITWTTPELSDTLASVGQNIIEKEYELMHNYPNPFNPVTKIVYRIPENAFISLKVYNSLGQEIRTLFEGYRIKGKYEVLFDAADLTTGVYLCRLSSLNFDKTTKLLLLK</sequence>
<dbReference type="PATRIC" id="fig|1191523.3.peg.2209"/>
<gene>
    <name evidence="6" type="ordered locus">MROS_2089</name>
</gene>
<dbReference type="InterPro" id="IPR054579">
    <property type="entry name" value="GCE-like_dom"/>
</dbReference>
<evidence type="ECO:0000259" key="5">
    <source>
        <dbReference type="Pfam" id="PF22244"/>
    </source>
</evidence>
<keyword evidence="7" id="KW-1185">Reference proteome</keyword>
<dbReference type="OrthoDB" id="3668964at2"/>
<keyword evidence="2" id="KW-0732">Signal</keyword>
<dbReference type="AlphaFoldDB" id="I6ZTE5"/>
<feature type="domain" description="Secretion system C-terminal sorting" evidence="4">
    <location>
        <begin position="428"/>
        <end position="502"/>
    </location>
</feature>
<evidence type="ECO:0000313" key="7">
    <source>
        <dbReference type="Proteomes" id="UP000009011"/>
    </source>
</evidence>
<dbReference type="Gene3D" id="2.60.40.4070">
    <property type="match status" value="1"/>
</dbReference>
<reference evidence="6 7" key="1">
    <citation type="journal article" date="2013" name="PLoS ONE">
        <title>Genomic analysis of Melioribacter roseus, facultatively anaerobic organotrophic bacterium representing a novel deep lineage within Bacteriodetes/Chlorobi group.</title>
        <authorList>
            <person name="Kadnikov V.V."/>
            <person name="Mardanov A.V."/>
            <person name="Podosokorskaya O.A."/>
            <person name="Gavrilov S.N."/>
            <person name="Kublanov I.V."/>
            <person name="Beletsky A.V."/>
            <person name="Bonch-Osmolovskaya E.A."/>
            <person name="Ravin N.V."/>
        </authorList>
    </citation>
    <scope>NUCLEOTIDE SEQUENCE [LARGE SCALE GENOMIC DNA]</scope>
    <source>
        <strain evidence="7">JCM 17771 / P3M-2</strain>
    </source>
</reference>
<dbReference type="InterPro" id="IPR029058">
    <property type="entry name" value="AB_hydrolase_fold"/>
</dbReference>
<dbReference type="RefSeq" id="WP_014856751.1">
    <property type="nucleotide sequence ID" value="NC_018178.1"/>
</dbReference>
<dbReference type="Gene3D" id="3.40.50.1820">
    <property type="entry name" value="alpha/beta hydrolase"/>
    <property type="match status" value="1"/>
</dbReference>
<proteinExistence type="predicted"/>
<evidence type="ECO:0000259" key="4">
    <source>
        <dbReference type="Pfam" id="PF18962"/>
    </source>
</evidence>
<dbReference type="HOGENOM" id="CLU_028869_1_0_10"/>
<protein>
    <submittedName>
        <fullName evidence="6">Uncharacterized protein</fullName>
    </submittedName>
</protein>
<dbReference type="KEGG" id="mro:MROS_2089"/>
<dbReference type="EMBL" id="CP003557">
    <property type="protein sequence ID" value="AFN75319.1"/>
    <property type="molecule type" value="Genomic_DNA"/>
</dbReference>
<dbReference type="SUPFAM" id="SSF53474">
    <property type="entry name" value="alpha/beta-Hydrolases"/>
    <property type="match status" value="1"/>
</dbReference>
<dbReference type="InterPro" id="IPR026444">
    <property type="entry name" value="Secre_tail"/>
</dbReference>
<keyword evidence="3" id="KW-0378">Hydrolase</keyword>